<evidence type="ECO:0000313" key="3">
    <source>
        <dbReference type="Proteomes" id="UP000310406"/>
    </source>
</evidence>
<organism evidence="2 3">
    <name type="scientific">Flagellimonas alvinocaridis</name>
    <dbReference type="NCBI Taxonomy" id="2530200"/>
    <lineage>
        <taxon>Bacteria</taxon>
        <taxon>Pseudomonadati</taxon>
        <taxon>Bacteroidota</taxon>
        <taxon>Flavobacteriia</taxon>
        <taxon>Flavobacteriales</taxon>
        <taxon>Flavobacteriaceae</taxon>
        <taxon>Flagellimonas</taxon>
    </lineage>
</organism>
<dbReference type="EMBL" id="SNTZ01000002">
    <property type="protein sequence ID" value="THV60247.1"/>
    <property type="molecule type" value="Genomic_DNA"/>
</dbReference>
<evidence type="ECO:0000313" key="2">
    <source>
        <dbReference type="EMBL" id="THV60247.1"/>
    </source>
</evidence>
<keyword evidence="1" id="KW-0732">Signal</keyword>
<name>A0A4S8RNQ9_9FLAO</name>
<evidence type="ECO:0008006" key="4">
    <source>
        <dbReference type="Google" id="ProtNLM"/>
    </source>
</evidence>
<feature type="chain" id="PRO_5020310419" description="TonB C-terminal domain-containing protein" evidence="1">
    <location>
        <begin position="22"/>
        <end position="111"/>
    </location>
</feature>
<accession>A0A4S8RNQ9</accession>
<evidence type="ECO:0000256" key="1">
    <source>
        <dbReference type="SAM" id="SignalP"/>
    </source>
</evidence>
<comment type="caution">
    <text evidence="2">The sequence shown here is derived from an EMBL/GenBank/DDBJ whole genome shotgun (WGS) entry which is preliminary data.</text>
</comment>
<dbReference type="AlphaFoldDB" id="A0A4S8RNQ9"/>
<dbReference type="OrthoDB" id="1376285at2"/>
<proteinExistence type="predicted"/>
<gene>
    <name evidence="2" type="ORF">EZV76_06725</name>
</gene>
<keyword evidence="3" id="KW-1185">Reference proteome</keyword>
<feature type="signal peptide" evidence="1">
    <location>
        <begin position="1"/>
        <end position="21"/>
    </location>
</feature>
<dbReference type="Proteomes" id="UP000310406">
    <property type="component" value="Unassembled WGS sequence"/>
</dbReference>
<reference evidence="2 3" key="1">
    <citation type="submission" date="2019-03" db="EMBL/GenBank/DDBJ databases">
        <title>Muricauda SCR12 sp.nov, a marine bacterium isolated from Pacific Ocean:the Okinawa trough.</title>
        <authorList>
            <person name="Liu L."/>
        </authorList>
    </citation>
    <scope>NUCLEOTIDE SEQUENCE [LARGE SCALE GENOMIC DNA]</scope>
    <source>
        <strain evidence="2 3">SCR12</strain>
    </source>
</reference>
<sequence length="111" mass="12237">MKKIKAITLTFTLFATMALFANPSTEENPEKSLCSQIQGMLKNNTLKLATEDWTAQVIFTINKNGELVVLSVDTKSSTLEGFIKSRLNYQKVKLEGIPSGKVFAVPVRVTA</sequence>
<dbReference type="RefSeq" id="WP_136565829.1">
    <property type="nucleotide sequence ID" value="NZ_SNTZ01000002.1"/>
</dbReference>
<protein>
    <recommendedName>
        <fullName evidence="4">TonB C-terminal domain-containing protein</fullName>
    </recommendedName>
</protein>